<gene>
    <name evidence="1" type="ORF">LR48_Vigan04g145400</name>
</gene>
<dbReference type="STRING" id="3914.A0A0L9UEV2"/>
<evidence type="ECO:0000313" key="2">
    <source>
        <dbReference type="Proteomes" id="UP000053144"/>
    </source>
</evidence>
<dbReference type="Gene3D" id="2.60.120.10">
    <property type="entry name" value="Jelly Rolls"/>
    <property type="match status" value="1"/>
</dbReference>
<dbReference type="AlphaFoldDB" id="A0A0L9UEV2"/>
<reference evidence="2" key="1">
    <citation type="journal article" date="2015" name="Proc. Natl. Acad. Sci. U.S.A.">
        <title>Genome sequencing of adzuki bean (Vigna angularis) provides insight into high starch and low fat accumulation and domestication.</title>
        <authorList>
            <person name="Yang K."/>
            <person name="Tian Z."/>
            <person name="Chen C."/>
            <person name="Luo L."/>
            <person name="Zhao B."/>
            <person name="Wang Z."/>
            <person name="Yu L."/>
            <person name="Li Y."/>
            <person name="Sun Y."/>
            <person name="Li W."/>
            <person name="Chen Y."/>
            <person name="Li Y."/>
            <person name="Zhang Y."/>
            <person name="Ai D."/>
            <person name="Zhao J."/>
            <person name="Shang C."/>
            <person name="Ma Y."/>
            <person name="Wu B."/>
            <person name="Wang M."/>
            <person name="Gao L."/>
            <person name="Sun D."/>
            <person name="Zhang P."/>
            <person name="Guo F."/>
            <person name="Wang W."/>
            <person name="Li Y."/>
            <person name="Wang J."/>
            <person name="Varshney R.K."/>
            <person name="Wang J."/>
            <person name="Ling H.Q."/>
            <person name="Wan P."/>
        </authorList>
    </citation>
    <scope>NUCLEOTIDE SEQUENCE</scope>
    <source>
        <strain evidence="2">cv. Jingnong 6</strain>
    </source>
</reference>
<dbReference type="InterPro" id="IPR014710">
    <property type="entry name" value="RmlC-like_jellyroll"/>
</dbReference>
<dbReference type="Proteomes" id="UP000053144">
    <property type="component" value="Chromosome 4"/>
</dbReference>
<proteinExistence type="predicted"/>
<dbReference type="SUPFAM" id="SSF81653">
    <property type="entry name" value="Calcium ATPase, transduction domain A"/>
    <property type="match status" value="1"/>
</dbReference>
<name>A0A0L9UEV2_PHAAN</name>
<dbReference type="Gramene" id="KOM41256">
    <property type="protein sequence ID" value="KOM41256"/>
    <property type="gene ID" value="LR48_Vigan04g145400"/>
</dbReference>
<accession>A0A0L9UEV2</accession>
<dbReference type="InterPro" id="IPR008250">
    <property type="entry name" value="ATPase_P-typ_transduc_dom_A_sf"/>
</dbReference>
<sequence>MEPQGTRRTLSLDIVTSDKYQTERQCQREHDATNDGLFLSGHSSLVDEFSLTGESDHVEIEPSRSPFLVQSWSMDMLIYLKGPDGPAGYQCKPPNTVMMDDFVFSGLVARNTTNTFNVALTFAFVTDFSGVNGLGVSTARLAIAKGSD</sequence>
<evidence type="ECO:0000313" key="1">
    <source>
        <dbReference type="EMBL" id="KOM41256.1"/>
    </source>
</evidence>
<protein>
    <submittedName>
        <fullName evidence="1">Uncharacterized protein</fullName>
    </submittedName>
</protein>
<dbReference type="EMBL" id="CM003374">
    <property type="protein sequence ID" value="KOM41256.1"/>
    <property type="molecule type" value="Genomic_DNA"/>
</dbReference>
<organism evidence="1 2">
    <name type="scientific">Phaseolus angularis</name>
    <name type="common">Azuki bean</name>
    <name type="synonym">Vigna angularis</name>
    <dbReference type="NCBI Taxonomy" id="3914"/>
    <lineage>
        <taxon>Eukaryota</taxon>
        <taxon>Viridiplantae</taxon>
        <taxon>Streptophyta</taxon>
        <taxon>Embryophyta</taxon>
        <taxon>Tracheophyta</taxon>
        <taxon>Spermatophyta</taxon>
        <taxon>Magnoliopsida</taxon>
        <taxon>eudicotyledons</taxon>
        <taxon>Gunneridae</taxon>
        <taxon>Pentapetalae</taxon>
        <taxon>rosids</taxon>
        <taxon>fabids</taxon>
        <taxon>Fabales</taxon>
        <taxon>Fabaceae</taxon>
        <taxon>Papilionoideae</taxon>
        <taxon>50 kb inversion clade</taxon>
        <taxon>NPAAA clade</taxon>
        <taxon>indigoferoid/millettioid clade</taxon>
        <taxon>Phaseoleae</taxon>
        <taxon>Vigna</taxon>
    </lineage>
</organism>